<name>A0AAD1URG9_EUPCR</name>
<dbReference type="GO" id="GO:0017108">
    <property type="term" value="F:5'-flap endonuclease activity"/>
    <property type="evidence" value="ECO:0007669"/>
    <property type="project" value="TreeGrafter"/>
</dbReference>
<accession>A0AAD1URG9</accession>
<gene>
    <name evidence="5" type="ORF">ECRASSUSDP1_LOCUS13240</name>
</gene>
<keyword evidence="6" id="KW-1185">Reference proteome</keyword>
<dbReference type="InterPro" id="IPR006084">
    <property type="entry name" value="XPG/Rad2"/>
</dbReference>
<dbReference type="InterPro" id="IPR036279">
    <property type="entry name" value="5-3_exonuclease_C_sf"/>
</dbReference>
<keyword evidence="2" id="KW-0540">Nuclease</keyword>
<keyword evidence="2" id="KW-0255">Endonuclease</keyword>
<keyword evidence="3" id="KW-0460">Magnesium</keyword>
<evidence type="ECO:0000256" key="3">
    <source>
        <dbReference type="ARBA" id="ARBA00022842"/>
    </source>
</evidence>
<dbReference type="InterPro" id="IPR029060">
    <property type="entry name" value="PIN-like_dom_sf"/>
</dbReference>
<keyword evidence="2" id="KW-0378">Hydrolase</keyword>
<dbReference type="SUPFAM" id="SSF88723">
    <property type="entry name" value="PIN domain-like"/>
    <property type="match status" value="1"/>
</dbReference>
<dbReference type="GO" id="GO:0008409">
    <property type="term" value="F:5'-3' exonuclease activity"/>
    <property type="evidence" value="ECO:0007669"/>
    <property type="project" value="TreeGrafter"/>
</dbReference>
<sequence length="384" mass="44324">MGVHKLMNLINEKAEKAVTDIYLSSFVSEMKDKMNPPPAKAGEDHKEAHNPEISPNVVIDGVVFLYSTILRVYKQKMKIFSKAEIEEVEEAEEVKEEYKKLIQHDILNRLIEFIENGLSIVFVFDVSSSFSTNDLVMIKKAGCTFDRLKMAEVIPQDLYNDTKKIISILGGEVVEVNGNIHYECSKLSKKYKSLAVVSEDLAFLIFETPAIIRYIDAEKGFIRLIQTEEMLKSFNINQEQFSDLCILLGCDYSKTFELLHTAKALDYVQKYKDIEYIISHFESEYKDVGDMKMLKYLDEYEYLDARKKINAIDAEDFKFAIKKTTFPQFEQPDLEVAFDLIVGNKEDGFKYFAPQNSNYTEKLLNRLKEDGAKLIQKKLQFLAL</sequence>
<proteinExistence type="predicted"/>
<dbReference type="PRINTS" id="PR00853">
    <property type="entry name" value="XPGRADSUPER"/>
</dbReference>
<dbReference type="Pfam" id="PF00867">
    <property type="entry name" value="XPG_I"/>
    <property type="match status" value="1"/>
</dbReference>
<dbReference type="AlphaFoldDB" id="A0AAD1URG9"/>
<reference evidence="5" key="1">
    <citation type="submission" date="2023-07" db="EMBL/GenBank/DDBJ databases">
        <authorList>
            <consortium name="AG Swart"/>
            <person name="Singh M."/>
            <person name="Singh A."/>
            <person name="Seah K."/>
            <person name="Emmerich C."/>
        </authorList>
    </citation>
    <scope>NUCLEOTIDE SEQUENCE</scope>
    <source>
        <strain evidence="5">DP1</strain>
    </source>
</reference>
<dbReference type="SUPFAM" id="SSF47807">
    <property type="entry name" value="5' to 3' exonuclease, C-terminal subdomain"/>
    <property type="match status" value="1"/>
</dbReference>
<protein>
    <recommendedName>
        <fullName evidence="4">XPG-I domain-containing protein</fullName>
    </recommendedName>
</protein>
<keyword evidence="1" id="KW-0479">Metal-binding</keyword>
<dbReference type="PANTHER" id="PTHR11081">
    <property type="entry name" value="FLAP ENDONUCLEASE FAMILY MEMBER"/>
    <property type="match status" value="1"/>
</dbReference>
<dbReference type="InterPro" id="IPR006086">
    <property type="entry name" value="XPG-I_dom"/>
</dbReference>
<evidence type="ECO:0000256" key="1">
    <source>
        <dbReference type="ARBA" id="ARBA00022723"/>
    </source>
</evidence>
<dbReference type="Proteomes" id="UP001295684">
    <property type="component" value="Unassembled WGS sequence"/>
</dbReference>
<dbReference type="Gene3D" id="3.40.50.1010">
    <property type="entry name" value="5'-nuclease"/>
    <property type="match status" value="1"/>
</dbReference>
<feature type="domain" description="XPG-I" evidence="4">
    <location>
        <begin position="183"/>
        <end position="251"/>
    </location>
</feature>
<comment type="caution">
    <text evidence="5">The sequence shown here is derived from an EMBL/GenBank/DDBJ whole genome shotgun (WGS) entry which is preliminary data.</text>
</comment>
<dbReference type="GO" id="GO:0046872">
    <property type="term" value="F:metal ion binding"/>
    <property type="evidence" value="ECO:0007669"/>
    <property type="project" value="UniProtKB-KW"/>
</dbReference>
<evidence type="ECO:0000259" key="4">
    <source>
        <dbReference type="Pfam" id="PF00867"/>
    </source>
</evidence>
<evidence type="ECO:0000313" key="5">
    <source>
        <dbReference type="EMBL" id="CAI2371915.1"/>
    </source>
</evidence>
<evidence type="ECO:0000313" key="6">
    <source>
        <dbReference type="Proteomes" id="UP001295684"/>
    </source>
</evidence>
<evidence type="ECO:0000256" key="2">
    <source>
        <dbReference type="ARBA" id="ARBA00022759"/>
    </source>
</evidence>
<organism evidence="5 6">
    <name type="scientific">Euplotes crassus</name>
    <dbReference type="NCBI Taxonomy" id="5936"/>
    <lineage>
        <taxon>Eukaryota</taxon>
        <taxon>Sar</taxon>
        <taxon>Alveolata</taxon>
        <taxon>Ciliophora</taxon>
        <taxon>Intramacronucleata</taxon>
        <taxon>Spirotrichea</taxon>
        <taxon>Hypotrichia</taxon>
        <taxon>Euplotida</taxon>
        <taxon>Euplotidae</taxon>
        <taxon>Moneuplotes</taxon>
    </lineage>
</organism>
<dbReference type="PANTHER" id="PTHR11081:SF9">
    <property type="entry name" value="FLAP ENDONUCLEASE 1"/>
    <property type="match status" value="1"/>
</dbReference>
<dbReference type="Gene3D" id="1.10.150.20">
    <property type="entry name" value="5' to 3' exonuclease, C-terminal subdomain"/>
    <property type="match status" value="1"/>
</dbReference>
<dbReference type="EMBL" id="CAMPGE010013169">
    <property type="protein sequence ID" value="CAI2371915.1"/>
    <property type="molecule type" value="Genomic_DNA"/>
</dbReference>